<dbReference type="eggNOG" id="ENOG502QUE5">
    <property type="taxonomic scope" value="Eukaryota"/>
</dbReference>
<dbReference type="Proteomes" id="UP000020467">
    <property type="component" value="Unassembled WGS sequence"/>
</dbReference>
<feature type="region of interest" description="Disordered" evidence="3">
    <location>
        <begin position="460"/>
        <end position="483"/>
    </location>
</feature>
<protein>
    <submittedName>
        <fullName evidence="5">BZIP transcription factor</fullName>
    </submittedName>
</protein>
<gene>
    <name evidence="5" type="ORF">CFIO01_13419</name>
</gene>
<organism evidence="5 6">
    <name type="scientific">Colletotrichum fioriniae PJ7</name>
    <dbReference type="NCBI Taxonomy" id="1445577"/>
    <lineage>
        <taxon>Eukaryota</taxon>
        <taxon>Fungi</taxon>
        <taxon>Dikarya</taxon>
        <taxon>Ascomycota</taxon>
        <taxon>Pezizomycotina</taxon>
        <taxon>Sordariomycetes</taxon>
        <taxon>Hypocreomycetidae</taxon>
        <taxon>Glomerellales</taxon>
        <taxon>Glomerellaceae</taxon>
        <taxon>Colletotrichum</taxon>
        <taxon>Colletotrichum acutatum species complex</taxon>
    </lineage>
</organism>
<evidence type="ECO:0000256" key="3">
    <source>
        <dbReference type="SAM" id="MobiDB-lite"/>
    </source>
</evidence>
<dbReference type="Gene3D" id="1.20.5.170">
    <property type="match status" value="1"/>
</dbReference>
<evidence type="ECO:0000256" key="1">
    <source>
        <dbReference type="ARBA" id="ARBA00004123"/>
    </source>
</evidence>
<keyword evidence="6" id="KW-1185">Reference proteome</keyword>
<evidence type="ECO:0000256" key="2">
    <source>
        <dbReference type="ARBA" id="ARBA00023242"/>
    </source>
</evidence>
<dbReference type="OrthoDB" id="5374328at2759"/>
<comment type="subcellular location">
    <subcellularLocation>
        <location evidence="1">Nucleus</location>
    </subcellularLocation>
</comment>
<feature type="region of interest" description="Disordered" evidence="3">
    <location>
        <begin position="152"/>
        <end position="178"/>
    </location>
</feature>
<feature type="compositionally biased region" description="Low complexity" evidence="3">
    <location>
        <begin position="66"/>
        <end position="84"/>
    </location>
</feature>
<dbReference type="InterPro" id="IPR050936">
    <property type="entry name" value="AP-1-like"/>
</dbReference>
<dbReference type="InterPro" id="IPR046347">
    <property type="entry name" value="bZIP_sf"/>
</dbReference>
<dbReference type="PANTHER" id="PTHR40621:SF7">
    <property type="entry name" value="BZIP DOMAIN-CONTAINING PROTEIN"/>
    <property type="match status" value="1"/>
</dbReference>
<dbReference type="HOGENOM" id="CLU_014054_0_0_1"/>
<feature type="region of interest" description="Disordered" evidence="3">
    <location>
        <begin position="243"/>
        <end position="299"/>
    </location>
</feature>
<dbReference type="PANTHER" id="PTHR40621">
    <property type="entry name" value="TRANSCRIPTION FACTOR KAPC-RELATED"/>
    <property type="match status" value="1"/>
</dbReference>
<evidence type="ECO:0000313" key="5">
    <source>
        <dbReference type="EMBL" id="EXF73832.1"/>
    </source>
</evidence>
<name>A0A010Q1Y8_9PEZI</name>
<sequence>MVASGVSTTVPSSSTTTTTTTTTNSSSSYSSHNQTSQQQHSSSTFSPVTSPPATDARSVYSAASRSNSVVSTPVSAASPAASTPGGPPTPNPSGPTNASHAPHQLPAIRPNAAQQPISARPPQVVNKMSMASVISPPPVTEAPKMSMTTKEWVIPPRPKPGRKPATDTPPTKRKAQNRAAQRAFRERRAARVGELEEQLDEIREGHEKVEKDLKDKVHGLEMELQSFKSRCLVLENMLDRERKDRVKAESELESQKRRWNEQQAAAPRRLPSPQRRGSQIAHHEHPPTPSAGHSNQPFSISQIVSPQDSTHMEDSPAPFGCGSCGPEECSCANEILADTVTGCGGCTLGGRCQCLEETIKSAIISDLKRAPSPSAPTSSEKRARVEPTPPEEETEIDFTAMFSKKAPVQQLQQQQQQANLAIVQPQPQLPSMAFKDSCGFCKDGSYCLCADTSMSLGPPATTPYGPPPAYSQQVQTPPPSENDAVPPPMPMEIDADGAVKLRPRPQTTQPVAPVSRGCGPKGPGSCAQCLADPKSGLFCRALSANFERSGGSGSGGGCCGGAGAGGGCCKSESAPPPPRLPSKGRLGLSLSCAEAYQTLSSHRNFEKAADDIGSWLPKLRAAPKPGQTLPSPSRLPIEVEAASIMSVLKDFDIRFGRGQ</sequence>
<dbReference type="SMART" id="SM00338">
    <property type="entry name" value="BRLZ"/>
    <property type="match status" value="1"/>
</dbReference>
<feature type="region of interest" description="Disordered" evidence="3">
    <location>
        <begin position="369"/>
        <end position="393"/>
    </location>
</feature>
<evidence type="ECO:0000259" key="4">
    <source>
        <dbReference type="PROSITE" id="PS00036"/>
    </source>
</evidence>
<dbReference type="STRING" id="1445577.A0A010Q1Y8"/>
<dbReference type="GO" id="GO:0090575">
    <property type="term" value="C:RNA polymerase II transcription regulator complex"/>
    <property type="evidence" value="ECO:0007669"/>
    <property type="project" value="TreeGrafter"/>
</dbReference>
<dbReference type="KEGG" id="cfj:CFIO01_13419"/>
<dbReference type="GO" id="GO:0000976">
    <property type="term" value="F:transcription cis-regulatory region binding"/>
    <property type="evidence" value="ECO:0007669"/>
    <property type="project" value="InterPro"/>
</dbReference>
<feature type="compositionally biased region" description="Pro residues" evidence="3">
    <location>
        <begin position="460"/>
        <end position="469"/>
    </location>
</feature>
<comment type="caution">
    <text evidence="5">The sequence shown here is derived from an EMBL/GenBank/DDBJ whole genome shotgun (WGS) entry which is preliminary data.</text>
</comment>
<dbReference type="InterPro" id="IPR018287">
    <property type="entry name" value="Hap4_TF_heteromerisation"/>
</dbReference>
<feature type="compositionally biased region" description="Basic and acidic residues" evidence="3">
    <location>
        <begin position="243"/>
        <end position="260"/>
    </location>
</feature>
<dbReference type="InterPro" id="IPR004827">
    <property type="entry name" value="bZIP"/>
</dbReference>
<dbReference type="AlphaFoldDB" id="A0A010Q1Y8"/>
<dbReference type="EMBL" id="JARH01001043">
    <property type="protein sequence ID" value="EXF73832.1"/>
    <property type="molecule type" value="Genomic_DNA"/>
</dbReference>
<evidence type="ECO:0000313" key="6">
    <source>
        <dbReference type="Proteomes" id="UP000020467"/>
    </source>
</evidence>
<proteinExistence type="predicted"/>
<feature type="compositionally biased region" description="Low complexity" evidence="3">
    <location>
        <begin position="7"/>
        <end position="54"/>
    </location>
</feature>
<dbReference type="SUPFAM" id="SSF57959">
    <property type="entry name" value="Leucine zipper domain"/>
    <property type="match status" value="1"/>
</dbReference>
<dbReference type="PROSITE" id="PS00036">
    <property type="entry name" value="BZIP_BASIC"/>
    <property type="match status" value="1"/>
</dbReference>
<feature type="region of interest" description="Disordered" evidence="3">
    <location>
        <begin position="1"/>
        <end position="103"/>
    </location>
</feature>
<accession>A0A010Q1Y8</accession>
<feature type="domain" description="BZIP" evidence="4">
    <location>
        <begin position="172"/>
        <end position="187"/>
    </location>
</feature>
<keyword evidence="2" id="KW-0539">Nucleus</keyword>
<dbReference type="Pfam" id="PF10297">
    <property type="entry name" value="Hap4_Hap_bind"/>
    <property type="match status" value="1"/>
</dbReference>
<reference evidence="5 6" key="1">
    <citation type="submission" date="2014-02" db="EMBL/GenBank/DDBJ databases">
        <title>The genome sequence of Colletotrichum fioriniae PJ7.</title>
        <authorList>
            <person name="Baroncelli R."/>
            <person name="Thon M.R."/>
        </authorList>
    </citation>
    <scope>NUCLEOTIDE SEQUENCE [LARGE SCALE GENOMIC DNA]</scope>
    <source>
        <strain evidence="5 6">PJ7</strain>
    </source>
</reference>
<dbReference type="GO" id="GO:0001228">
    <property type="term" value="F:DNA-binding transcription activator activity, RNA polymerase II-specific"/>
    <property type="evidence" value="ECO:0007669"/>
    <property type="project" value="TreeGrafter"/>
</dbReference>